<dbReference type="Pfam" id="PF07059">
    <property type="entry name" value="EDR2_C"/>
    <property type="match status" value="1"/>
</dbReference>
<feature type="region of interest" description="Disordered" evidence="1">
    <location>
        <begin position="1072"/>
        <end position="1110"/>
    </location>
</feature>
<keyword evidence="4" id="KW-1185">Reference proteome</keyword>
<organism evidence="3 4">
    <name type="scientific">Lagenidium giganteum</name>
    <dbReference type="NCBI Taxonomy" id="4803"/>
    <lineage>
        <taxon>Eukaryota</taxon>
        <taxon>Sar</taxon>
        <taxon>Stramenopiles</taxon>
        <taxon>Oomycota</taxon>
        <taxon>Peronosporomycetes</taxon>
        <taxon>Pythiales</taxon>
        <taxon>Pythiaceae</taxon>
    </lineage>
</organism>
<comment type="caution">
    <text evidence="3">The sequence shown here is derived from an EMBL/GenBank/DDBJ whole genome shotgun (WGS) entry which is preliminary data.</text>
</comment>
<evidence type="ECO:0000256" key="1">
    <source>
        <dbReference type="SAM" id="MobiDB-lite"/>
    </source>
</evidence>
<feature type="compositionally biased region" description="Basic and acidic residues" evidence="1">
    <location>
        <begin position="243"/>
        <end position="259"/>
    </location>
</feature>
<feature type="region of interest" description="Disordered" evidence="1">
    <location>
        <begin position="433"/>
        <end position="463"/>
    </location>
</feature>
<dbReference type="Proteomes" id="UP001146120">
    <property type="component" value="Unassembled WGS sequence"/>
</dbReference>
<evidence type="ECO:0000313" key="4">
    <source>
        <dbReference type="Proteomes" id="UP001146120"/>
    </source>
</evidence>
<dbReference type="PROSITE" id="PS50003">
    <property type="entry name" value="PH_DOMAIN"/>
    <property type="match status" value="1"/>
</dbReference>
<dbReference type="Pfam" id="PF00169">
    <property type="entry name" value="PH"/>
    <property type="match status" value="1"/>
</dbReference>
<feature type="compositionally biased region" description="Basic and acidic residues" evidence="1">
    <location>
        <begin position="1235"/>
        <end position="1246"/>
    </location>
</feature>
<dbReference type="EMBL" id="DAKRPA010000100">
    <property type="protein sequence ID" value="DAZ98678.1"/>
    <property type="molecule type" value="Genomic_DNA"/>
</dbReference>
<dbReference type="InterPro" id="IPR011992">
    <property type="entry name" value="EF-hand-dom_pair"/>
</dbReference>
<dbReference type="InterPro" id="IPR009769">
    <property type="entry name" value="EDR2_C"/>
</dbReference>
<dbReference type="PANTHER" id="PTHR31558:SF3">
    <property type="entry name" value="CW14 PROTEIN"/>
    <property type="match status" value="1"/>
</dbReference>
<feature type="compositionally biased region" description="Polar residues" evidence="1">
    <location>
        <begin position="786"/>
        <end position="801"/>
    </location>
</feature>
<feature type="compositionally biased region" description="Polar residues" evidence="1">
    <location>
        <begin position="583"/>
        <end position="599"/>
    </location>
</feature>
<name>A0AAV2YZT5_9STRA</name>
<feature type="compositionally biased region" description="Low complexity" evidence="1">
    <location>
        <begin position="286"/>
        <end position="298"/>
    </location>
</feature>
<proteinExistence type="predicted"/>
<feature type="region of interest" description="Disordered" evidence="1">
    <location>
        <begin position="1229"/>
        <end position="1262"/>
    </location>
</feature>
<dbReference type="PANTHER" id="PTHR31558">
    <property type="entry name" value="CW14 PROTEIN"/>
    <property type="match status" value="1"/>
</dbReference>
<reference evidence="3" key="1">
    <citation type="submission" date="2022-11" db="EMBL/GenBank/DDBJ databases">
        <authorList>
            <person name="Morgan W.R."/>
            <person name="Tartar A."/>
        </authorList>
    </citation>
    <scope>NUCLEOTIDE SEQUENCE</scope>
    <source>
        <strain evidence="3">ARSEF 373</strain>
    </source>
</reference>
<feature type="compositionally biased region" description="Polar residues" evidence="1">
    <location>
        <begin position="609"/>
        <end position="623"/>
    </location>
</feature>
<feature type="domain" description="PH" evidence="2">
    <location>
        <begin position="369"/>
        <end position="550"/>
    </location>
</feature>
<feature type="region of interest" description="Disordered" evidence="1">
    <location>
        <begin position="231"/>
        <end position="302"/>
    </location>
</feature>
<dbReference type="InterPro" id="IPR001849">
    <property type="entry name" value="PH_domain"/>
</dbReference>
<accession>A0AAV2YZT5</accession>
<dbReference type="SUPFAM" id="SSF50729">
    <property type="entry name" value="PH domain-like"/>
    <property type="match status" value="1"/>
</dbReference>
<dbReference type="InterPro" id="IPR011993">
    <property type="entry name" value="PH-like_dom_sf"/>
</dbReference>
<feature type="compositionally biased region" description="Polar residues" evidence="1">
    <location>
        <begin position="1253"/>
        <end position="1262"/>
    </location>
</feature>
<feature type="compositionally biased region" description="Polar residues" evidence="1">
    <location>
        <begin position="758"/>
        <end position="778"/>
    </location>
</feature>
<dbReference type="SMART" id="SM00233">
    <property type="entry name" value="PH"/>
    <property type="match status" value="1"/>
</dbReference>
<feature type="region of interest" description="Disordered" evidence="1">
    <location>
        <begin position="579"/>
        <end position="624"/>
    </location>
</feature>
<feature type="region of interest" description="Disordered" evidence="1">
    <location>
        <begin position="737"/>
        <end position="803"/>
    </location>
</feature>
<evidence type="ECO:0000259" key="2">
    <source>
        <dbReference type="PROSITE" id="PS50003"/>
    </source>
</evidence>
<dbReference type="Gene3D" id="1.10.238.10">
    <property type="entry name" value="EF-hand"/>
    <property type="match status" value="1"/>
</dbReference>
<gene>
    <name evidence="3" type="ORF">N0F65_008804</name>
</gene>
<sequence length="1425" mass="159430">MVDPGEFTVAWLTFKGDATVTEDRRFLAKKEGLLSSKLLRGLFGEFTMKCFEECEGDTISRESFICLLSLCYEGNTEDRISYIFSMYSIVHSNERNHKEGFISEKDYVQLLDHLETFNFIPKKFYAAFEECMVPIGGMLTNTQFVEWVRQYPTLTDFLANHLPPSAKPTSPIAIRTSDDFTASVDALNNSPSFRNDKGKAHFSSFDCIGGEDSGEDSDELYDSDQISEMEEPFDEPFQSSAGRDAHYANRNSTGDRSDSSEGGEPSESSSRRRHEGQGGPLPPDVASATSRRTTSRTRGVQKMGRNIGKAVGGGISKVGYVGRSILHVGKSHHSNDKNQHRPNHNEMDSAAASLVAAGYAFSSESQISKNYVCGYLHKISDGKWSKRSWHRRWFVLDRQQGVLSYYRYNPANHISPSPRGNIVHMDGEQVEGLPGQERPTSVNSGLRVPTDTNGHVGEGGEGVDSEKNNGLLYLNKSHPWYRGEIDLNLESVSLLFEKSLAKSSPTRFFFQVSTLSLSEIDSKRGVQYKLCADNDVEFDQWTHAIAEAINRKHEQAAPEAPVVSHQQLYRQRLLEEKEKAKESVQQSQAPLSERSNPPKSTGVEDTKPPKSTKQPVSQTSTAAPKQKVIPPPIVTYAPPPVITPEWKLAITIEGKKQCLIACFVVNIVTVKCLASEHVLWKCFVCVLVTVALIMKVRDPHPPRPPRYVDGHRPSPAQSRHIDAAVLNTDVPSTCENPDSCCMHRPPPPTEHHAAGDASDQSKGSDTASTQAFGQTNFNKFGLGDSMKQTESIPSGKSSGNSHRWAHTTAETFSVRSLEYKKTRRKEASKPALFEFIGADLVKADTKIDLISQRVELPEKYANDRLFIINAQLPSYGPSVWGDANSDGPGFSLILFWRIPTEICDELRNPTRPVTRLLKRFLEAGNDTSLTDRFKVIAQVTNQDECGITGMAKKLLVSHNATPVLTRPQHRIYHFQNGTTEIVVDIHTFSYIARRGIHLLLDKTTNLVIDIGFVLQGETEDELPEQLLGCCRLDRIAMQELNEIKNEYDLKNKRQNSAPVLVEAGRVRVGTANSVADSQSRGNEPPAKTPSDQPQQVTAPVDTNRDLASPRQRLQVAEMVMRKLYKRNLETEKEVASWKAKFEALEKQRQETSAVPESNRLVRSAESHVCHVCEERARQAQVLVLTPPPTAATLARIDNQQLEYLRHLAAEQDKTITALKIRIEELSNQITQNHSNEGRSGSKDRVAGGKKSSKGTVTPRQALSRLQTKLNEALSESERQKNNYLKMKRDFQHLMAVKTKSLCENPSLLHANARELIQLMEKKLQQLDNEQAVSASLYNSKLYEVEQQTCDSYVQKRLVEEELQRVARDVQARDAVDVQIEQCMMGVFERLHQVEVENMQLKQLSAQTLRATTVPLNDVASKQPQQ</sequence>
<dbReference type="SUPFAM" id="SSF47473">
    <property type="entry name" value="EF-hand"/>
    <property type="match status" value="1"/>
</dbReference>
<evidence type="ECO:0000313" key="3">
    <source>
        <dbReference type="EMBL" id="DAZ98678.1"/>
    </source>
</evidence>
<dbReference type="Gene3D" id="2.30.29.30">
    <property type="entry name" value="Pleckstrin-homology domain (PH domain)/Phosphotyrosine-binding domain (PTB)"/>
    <property type="match status" value="1"/>
</dbReference>
<protein>
    <recommendedName>
        <fullName evidence="2">PH domain-containing protein</fullName>
    </recommendedName>
</protein>
<reference evidence="3" key="2">
    <citation type="journal article" date="2023" name="Microbiol Resour">
        <title>Decontamination and Annotation of the Draft Genome Sequence of the Oomycete Lagenidium giganteum ARSEF 373.</title>
        <authorList>
            <person name="Morgan W.R."/>
            <person name="Tartar A."/>
        </authorList>
    </citation>
    <scope>NUCLEOTIDE SEQUENCE</scope>
    <source>
        <strain evidence="3">ARSEF 373</strain>
    </source>
</reference>
<feature type="compositionally biased region" description="Polar residues" evidence="1">
    <location>
        <begin position="1072"/>
        <end position="1081"/>
    </location>
</feature>